<evidence type="ECO:0000313" key="6">
    <source>
        <dbReference type="Proteomes" id="UP000004736"/>
    </source>
</evidence>
<dbReference type="InterPro" id="IPR029062">
    <property type="entry name" value="Class_I_gatase-like"/>
</dbReference>
<comment type="similarity">
    <text evidence="1">Belongs to the peptidase S51 family.</text>
</comment>
<dbReference type="GO" id="GO:0006508">
    <property type="term" value="P:proteolysis"/>
    <property type="evidence" value="ECO:0007669"/>
    <property type="project" value="UniProtKB-KW"/>
</dbReference>
<evidence type="ECO:0000256" key="1">
    <source>
        <dbReference type="ARBA" id="ARBA00006534"/>
    </source>
</evidence>
<dbReference type="AlphaFoldDB" id="C9LNL2"/>
<protein>
    <submittedName>
        <fullName evidence="5">Peptidase family S51</fullName>
    </submittedName>
</protein>
<evidence type="ECO:0000256" key="3">
    <source>
        <dbReference type="ARBA" id="ARBA00022801"/>
    </source>
</evidence>
<dbReference type="PANTHER" id="PTHR20842:SF0">
    <property type="entry name" value="ALPHA-ASPARTYL DIPEPTIDASE"/>
    <property type="match status" value="1"/>
</dbReference>
<evidence type="ECO:0000313" key="5">
    <source>
        <dbReference type="EMBL" id="EEW97148.1"/>
    </source>
</evidence>
<organism evidence="5 6">
    <name type="scientific">Dialister invisus DSM 15470</name>
    <dbReference type="NCBI Taxonomy" id="592028"/>
    <lineage>
        <taxon>Bacteria</taxon>
        <taxon>Bacillati</taxon>
        <taxon>Bacillota</taxon>
        <taxon>Negativicutes</taxon>
        <taxon>Veillonellales</taxon>
        <taxon>Veillonellaceae</taxon>
        <taxon>Dialister</taxon>
    </lineage>
</organism>
<sequence length="215" mass="24633">MEFIGGKLMEILLMSYLAGTKAIVEKYLSKMTDKKITFIPTAGNVEEYTGFIDEGVGMLKELGYEIEIVDIAKYEEEVLKDKFLKAECICISGGNTFYLLQELKRKNLTEFLSSRIKEGMFYMGESAGAMIMSKDIAYSQIMDDKNVATELKDYFGLNVFKYYILPHMGEYPFEETAQETLDFYKDKIDLIPINNSEAVLVKDDGYKIVKEMETE</sequence>
<dbReference type="Proteomes" id="UP000004736">
    <property type="component" value="Unassembled WGS sequence"/>
</dbReference>
<accession>C9LNL2</accession>
<evidence type="ECO:0000256" key="2">
    <source>
        <dbReference type="ARBA" id="ARBA00022670"/>
    </source>
</evidence>
<dbReference type="STRING" id="592028.GCWU000321_01135"/>
<reference evidence="5" key="1">
    <citation type="submission" date="2009-09" db="EMBL/GenBank/DDBJ databases">
        <authorList>
            <person name="Weinstock G."/>
            <person name="Sodergren E."/>
            <person name="Clifton S."/>
            <person name="Fulton L."/>
            <person name="Fulton B."/>
            <person name="Courtney L."/>
            <person name="Fronick C."/>
            <person name="Harrison M."/>
            <person name="Strong C."/>
            <person name="Farmer C."/>
            <person name="Delahaunty K."/>
            <person name="Markovic C."/>
            <person name="Hall O."/>
            <person name="Minx P."/>
            <person name="Tomlinson C."/>
            <person name="Mitreva M."/>
            <person name="Nelson J."/>
            <person name="Hou S."/>
            <person name="Wollam A."/>
            <person name="Pepin K.H."/>
            <person name="Johnson M."/>
            <person name="Bhonagiri V."/>
            <person name="Nash W.E."/>
            <person name="Warren W."/>
            <person name="Chinwalla A."/>
            <person name="Mardis E.R."/>
            <person name="Wilson R.K."/>
        </authorList>
    </citation>
    <scope>NUCLEOTIDE SEQUENCE [LARGE SCALE GENOMIC DNA]</scope>
    <source>
        <strain evidence="5">DSM 15470</strain>
    </source>
</reference>
<keyword evidence="2" id="KW-0645">Protease</keyword>
<dbReference type="Pfam" id="PF03575">
    <property type="entry name" value="Peptidase_S51"/>
    <property type="match status" value="1"/>
</dbReference>
<evidence type="ECO:0000256" key="4">
    <source>
        <dbReference type="ARBA" id="ARBA00022825"/>
    </source>
</evidence>
<proteinExistence type="inferred from homology"/>
<dbReference type="InterPro" id="IPR005320">
    <property type="entry name" value="Peptidase_S51"/>
</dbReference>
<keyword evidence="6" id="KW-1185">Reference proteome</keyword>
<dbReference type="SUPFAM" id="SSF52317">
    <property type="entry name" value="Class I glutamine amidotransferase-like"/>
    <property type="match status" value="1"/>
</dbReference>
<keyword evidence="4" id="KW-0720">Serine protease</keyword>
<dbReference type="PANTHER" id="PTHR20842">
    <property type="entry name" value="PROTEASE S51 ALPHA-ASPARTYL DIPEPTIDASE"/>
    <property type="match status" value="1"/>
</dbReference>
<dbReference type="eggNOG" id="COG3340">
    <property type="taxonomic scope" value="Bacteria"/>
</dbReference>
<dbReference type="EMBL" id="ACIM02000001">
    <property type="protein sequence ID" value="EEW97148.1"/>
    <property type="molecule type" value="Genomic_DNA"/>
</dbReference>
<comment type="caution">
    <text evidence="5">The sequence shown here is derived from an EMBL/GenBank/DDBJ whole genome shotgun (WGS) entry which is preliminary data.</text>
</comment>
<gene>
    <name evidence="5" type="ORF">GCWU000321_01135</name>
</gene>
<dbReference type="HOGENOM" id="CLU_090997_0_0_9"/>
<name>C9LNL2_9FIRM</name>
<dbReference type="GO" id="GO:0008236">
    <property type="term" value="F:serine-type peptidase activity"/>
    <property type="evidence" value="ECO:0007669"/>
    <property type="project" value="UniProtKB-KW"/>
</dbReference>
<dbReference type="Gene3D" id="3.40.50.880">
    <property type="match status" value="1"/>
</dbReference>
<keyword evidence="3" id="KW-0378">Hydrolase</keyword>